<organism evidence="1 2">
    <name type="scientific">Lentinus tigrinus ALCF2SS1-6</name>
    <dbReference type="NCBI Taxonomy" id="1328759"/>
    <lineage>
        <taxon>Eukaryota</taxon>
        <taxon>Fungi</taxon>
        <taxon>Dikarya</taxon>
        <taxon>Basidiomycota</taxon>
        <taxon>Agaricomycotina</taxon>
        <taxon>Agaricomycetes</taxon>
        <taxon>Polyporales</taxon>
        <taxon>Polyporaceae</taxon>
        <taxon>Lentinus</taxon>
    </lineage>
</organism>
<dbReference type="STRING" id="1328759.A0A5C2SB25"/>
<gene>
    <name evidence="1" type="ORF">L227DRAFT_611025</name>
</gene>
<dbReference type="OrthoDB" id="2754730at2759"/>
<dbReference type="InterPro" id="IPR032675">
    <property type="entry name" value="LRR_dom_sf"/>
</dbReference>
<dbReference type="EMBL" id="ML122265">
    <property type="protein sequence ID" value="RPD60468.1"/>
    <property type="molecule type" value="Genomic_DNA"/>
</dbReference>
<protein>
    <recommendedName>
        <fullName evidence="3">F-box domain-containing protein</fullName>
    </recommendedName>
</protein>
<dbReference type="AlphaFoldDB" id="A0A5C2SB25"/>
<sequence>MADHGTTAVKKEKSTKTILLAAPAPHFPSRLPPEVLDTVIFLAISPVSGGYKNYQINTRTLLACALTCRAMLRPAQTHLYNHVILRPVDEPILAFARTIDANPALGQLVRIFELHYHPTPSFYPLPAHVAGRLSNLRQAKFAGIVRHHPADISFMRLFSGFCRSLTHITLAFIGFSTLSDLTRLVWSFPTLESLNLQCCAWSVSQFDDPPKPALHPGHVSKLTYLQLQLDYPAPAPLSLTPFGTNLTVLDLHAQHTYTSTVQLQGISALDKLVTVTLRLTKDDISVLPAALVHVRSPNLRNLRIMHRVESQTREATVWQLNALKPKLADIFRRPAFWGLALFHWAVLCQVLPGDAERQNWKKAVAPFLQVMADRNILRLTVEEHPKPM</sequence>
<keyword evidence="2" id="KW-1185">Reference proteome</keyword>
<reference evidence="1" key="1">
    <citation type="journal article" date="2018" name="Genome Biol. Evol.">
        <title>Genomics and development of Lentinus tigrinus, a white-rot wood-decaying mushroom with dimorphic fruiting bodies.</title>
        <authorList>
            <person name="Wu B."/>
            <person name="Xu Z."/>
            <person name="Knudson A."/>
            <person name="Carlson A."/>
            <person name="Chen N."/>
            <person name="Kovaka S."/>
            <person name="LaButti K."/>
            <person name="Lipzen A."/>
            <person name="Pennachio C."/>
            <person name="Riley R."/>
            <person name="Schakwitz W."/>
            <person name="Umezawa K."/>
            <person name="Ohm R.A."/>
            <person name="Grigoriev I.V."/>
            <person name="Nagy L.G."/>
            <person name="Gibbons J."/>
            <person name="Hibbett D."/>
        </authorList>
    </citation>
    <scope>NUCLEOTIDE SEQUENCE [LARGE SCALE GENOMIC DNA]</scope>
    <source>
        <strain evidence="1">ALCF2SS1-6</strain>
    </source>
</reference>
<accession>A0A5C2SB25</accession>
<dbReference type="Gene3D" id="3.80.10.10">
    <property type="entry name" value="Ribonuclease Inhibitor"/>
    <property type="match status" value="1"/>
</dbReference>
<dbReference type="SUPFAM" id="SSF52047">
    <property type="entry name" value="RNI-like"/>
    <property type="match status" value="1"/>
</dbReference>
<proteinExistence type="predicted"/>
<name>A0A5C2SB25_9APHY</name>
<dbReference type="Proteomes" id="UP000313359">
    <property type="component" value="Unassembled WGS sequence"/>
</dbReference>
<evidence type="ECO:0000313" key="2">
    <source>
        <dbReference type="Proteomes" id="UP000313359"/>
    </source>
</evidence>
<evidence type="ECO:0008006" key="3">
    <source>
        <dbReference type="Google" id="ProtNLM"/>
    </source>
</evidence>
<evidence type="ECO:0000313" key="1">
    <source>
        <dbReference type="EMBL" id="RPD60468.1"/>
    </source>
</evidence>